<dbReference type="InterPro" id="IPR010921">
    <property type="entry name" value="Trp_repressor/repl_initiator"/>
</dbReference>
<dbReference type="Pfam" id="PF01371">
    <property type="entry name" value="Trp_repressor"/>
    <property type="match status" value="1"/>
</dbReference>
<sequence>MQVSKRNVSPILKKQIEKMWYQLVVDIKTPQDAEVILGGLLSETELEAVTKRLAVGYWLSNGRSYENIRENLKVSSATIAAIAQELKKPEWTSALQRVKAEEWATKWETRINKLFNPRS</sequence>
<evidence type="ECO:0000313" key="1">
    <source>
        <dbReference type="EMBL" id="OGD03367.1"/>
    </source>
</evidence>
<dbReference type="SUPFAM" id="SSF48295">
    <property type="entry name" value="TrpR-like"/>
    <property type="match status" value="1"/>
</dbReference>
<reference evidence="1 2" key="1">
    <citation type="journal article" date="2016" name="Nat. Commun.">
        <title>Thousands of microbial genomes shed light on interconnected biogeochemical processes in an aquifer system.</title>
        <authorList>
            <person name="Anantharaman K."/>
            <person name="Brown C.T."/>
            <person name="Hug L.A."/>
            <person name="Sharon I."/>
            <person name="Castelle C.J."/>
            <person name="Probst A.J."/>
            <person name="Thomas B.C."/>
            <person name="Singh A."/>
            <person name="Wilkins M.J."/>
            <person name="Karaoz U."/>
            <person name="Brodie E.L."/>
            <person name="Williams K.H."/>
            <person name="Hubbard S.S."/>
            <person name="Banfield J.F."/>
        </authorList>
    </citation>
    <scope>NUCLEOTIDE SEQUENCE [LARGE SCALE GENOMIC DNA]</scope>
</reference>
<dbReference type="Proteomes" id="UP000177080">
    <property type="component" value="Unassembled WGS sequence"/>
</dbReference>
<protein>
    <submittedName>
        <fullName evidence="1">Uncharacterized protein</fullName>
    </submittedName>
</protein>
<organism evidence="1 2">
    <name type="scientific">Candidatus Amesbacteria bacterium RIFCSPLOWO2_01_FULL_48_25</name>
    <dbReference type="NCBI Taxonomy" id="1797259"/>
    <lineage>
        <taxon>Bacteria</taxon>
        <taxon>Candidatus Amesiibacteriota</taxon>
    </lineage>
</organism>
<dbReference type="Gene3D" id="1.10.1270.10">
    <property type="entry name" value="TrpR-like"/>
    <property type="match status" value="1"/>
</dbReference>
<gene>
    <name evidence="1" type="ORF">A2989_00865</name>
</gene>
<dbReference type="EMBL" id="MEXN01000007">
    <property type="protein sequence ID" value="OGD03367.1"/>
    <property type="molecule type" value="Genomic_DNA"/>
</dbReference>
<dbReference type="InterPro" id="IPR038116">
    <property type="entry name" value="TrpR-like_sf"/>
</dbReference>
<dbReference type="InterPro" id="IPR000831">
    <property type="entry name" value="Trp_repress"/>
</dbReference>
<comment type="caution">
    <text evidence="1">The sequence shown here is derived from an EMBL/GenBank/DDBJ whole genome shotgun (WGS) entry which is preliminary data.</text>
</comment>
<dbReference type="GO" id="GO:0043565">
    <property type="term" value="F:sequence-specific DNA binding"/>
    <property type="evidence" value="ECO:0007669"/>
    <property type="project" value="InterPro"/>
</dbReference>
<proteinExistence type="predicted"/>
<dbReference type="AlphaFoldDB" id="A0A1F4ZBZ9"/>
<accession>A0A1F4ZBZ9</accession>
<evidence type="ECO:0000313" key="2">
    <source>
        <dbReference type="Proteomes" id="UP000177080"/>
    </source>
</evidence>
<dbReference type="STRING" id="1797259.A2989_00865"/>
<name>A0A1F4ZBZ9_9BACT</name>
<dbReference type="GO" id="GO:0003700">
    <property type="term" value="F:DNA-binding transcription factor activity"/>
    <property type="evidence" value="ECO:0007669"/>
    <property type="project" value="InterPro"/>
</dbReference>